<keyword evidence="2" id="KW-0547">Nucleotide-binding</keyword>
<evidence type="ECO:0000256" key="3">
    <source>
        <dbReference type="ARBA" id="ARBA00023134"/>
    </source>
</evidence>
<dbReference type="PROSITE" id="PS51720">
    <property type="entry name" value="G_AIG1"/>
    <property type="match status" value="1"/>
</dbReference>
<dbReference type="KEGG" id="muo:115465304"/>
<keyword evidence="4" id="KW-0175">Coiled coil</keyword>
<feature type="domain" description="AIG1-type G" evidence="6">
    <location>
        <begin position="186"/>
        <end position="385"/>
    </location>
</feature>
<dbReference type="InterPro" id="IPR045058">
    <property type="entry name" value="GIMA/IAN/Toc"/>
</dbReference>
<keyword evidence="5" id="KW-0472">Membrane</keyword>
<dbReference type="InterPro" id="IPR006703">
    <property type="entry name" value="G_AIG1"/>
</dbReference>
<dbReference type="AlphaFoldDB" id="A0A6P7XEC5"/>
<dbReference type="PANTHER" id="PTHR10903:SF170">
    <property type="entry name" value="GTPASE IMAP FAMILY MEMBER 7"/>
    <property type="match status" value="1"/>
</dbReference>
<feature type="transmembrane region" description="Helical" evidence="5">
    <location>
        <begin position="136"/>
        <end position="158"/>
    </location>
</feature>
<name>A0A6P7XEC5_9AMPH</name>
<sequence length="511" mass="59620">MEGTEDVDGQRSFSYTNMQRGETRCVWRVWRATKSFISDCKNKCSKLYEEKLRLTSATVCAQWLHRRGATRCVRKVWEAGKSFISDCKNKYSRLYEDKPRLQSVAGCAQWLRRRGMPLKQLIPAQLPMFKINLWKWFVCLVLCLLTYIITTLFCSGFYSGTSNMPNTATMITVPHLTGDEARNTGKSELRIILIGKAGTGKNSIRNTILGEKQFAFNLTEQSVTKECSKQKVTRKGKDIVLVDIPGLFDLHLPPETLHKEIDCSLMVSSPGPHAFLLVLGPGHYTKKERKAVERLQDIFGKQVMKYMIVVFTHKNDLNKENNTIKNYATNLEGKRLQVLIEKHGSRYRAFNTTASKEEQLITMIDRMVDENNGTYYCNEIYIRAEELIKTKEEEFESKKQKLQQEFEITIKKLQDENKSKGEALEELEREKQKRQREFEITIEKYQEENKAKENELMDEVVRLKKTIEFQQYQMKWNAKSSTREIWTWLDKIIVVWLMSCLLFFLRSDSGC</sequence>
<evidence type="ECO:0000313" key="8">
    <source>
        <dbReference type="RefSeq" id="XP_030051566.1"/>
    </source>
</evidence>
<dbReference type="OrthoDB" id="8954335at2759"/>
<keyword evidence="5" id="KW-1133">Transmembrane helix</keyword>
<evidence type="ECO:0000256" key="2">
    <source>
        <dbReference type="ARBA" id="ARBA00022741"/>
    </source>
</evidence>
<comment type="similarity">
    <text evidence="1">Belongs to the TRAFAC class TrmE-Era-EngA-EngB-Septin-like GTPase superfamily. AIG1/Toc34/Toc159-like paraseptin GTPase family. IAN subfamily.</text>
</comment>
<dbReference type="RefSeq" id="XP_030051566.1">
    <property type="nucleotide sequence ID" value="XM_030195706.1"/>
</dbReference>
<dbReference type="PANTHER" id="PTHR10903">
    <property type="entry name" value="GTPASE, IMAP FAMILY MEMBER-RELATED"/>
    <property type="match status" value="1"/>
</dbReference>
<proteinExistence type="inferred from homology"/>
<dbReference type="GO" id="GO:0005525">
    <property type="term" value="F:GTP binding"/>
    <property type="evidence" value="ECO:0007669"/>
    <property type="project" value="UniProtKB-KW"/>
</dbReference>
<evidence type="ECO:0000256" key="5">
    <source>
        <dbReference type="SAM" id="Phobius"/>
    </source>
</evidence>
<dbReference type="SUPFAM" id="SSF52540">
    <property type="entry name" value="P-loop containing nucleoside triphosphate hydrolases"/>
    <property type="match status" value="1"/>
</dbReference>
<evidence type="ECO:0000313" key="7">
    <source>
        <dbReference type="Proteomes" id="UP000515156"/>
    </source>
</evidence>
<organism evidence="7 8">
    <name type="scientific">Microcaecilia unicolor</name>
    <dbReference type="NCBI Taxonomy" id="1415580"/>
    <lineage>
        <taxon>Eukaryota</taxon>
        <taxon>Metazoa</taxon>
        <taxon>Chordata</taxon>
        <taxon>Craniata</taxon>
        <taxon>Vertebrata</taxon>
        <taxon>Euteleostomi</taxon>
        <taxon>Amphibia</taxon>
        <taxon>Gymnophiona</taxon>
        <taxon>Siphonopidae</taxon>
        <taxon>Microcaecilia</taxon>
    </lineage>
</organism>
<keyword evidence="3" id="KW-0342">GTP-binding</keyword>
<dbReference type="InParanoid" id="A0A6P7XEC5"/>
<reference evidence="8" key="1">
    <citation type="submission" date="2025-08" db="UniProtKB">
        <authorList>
            <consortium name="RefSeq"/>
        </authorList>
    </citation>
    <scope>IDENTIFICATION</scope>
</reference>
<dbReference type="Pfam" id="PF04548">
    <property type="entry name" value="AIG1"/>
    <property type="match status" value="1"/>
</dbReference>
<evidence type="ECO:0000256" key="4">
    <source>
        <dbReference type="SAM" id="Coils"/>
    </source>
</evidence>
<gene>
    <name evidence="8" type="primary">LOC115465304</name>
</gene>
<protein>
    <submittedName>
        <fullName evidence="8">GTPase IMAP family member 4-like isoform X1</fullName>
    </submittedName>
</protein>
<dbReference type="Proteomes" id="UP000515156">
    <property type="component" value="Chromosome 1"/>
</dbReference>
<dbReference type="Gene3D" id="3.40.50.300">
    <property type="entry name" value="P-loop containing nucleotide triphosphate hydrolases"/>
    <property type="match status" value="1"/>
</dbReference>
<dbReference type="GeneID" id="115465304"/>
<dbReference type="InterPro" id="IPR027417">
    <property type="entry name" value="P-loop_NTPase"/>
</dbReference>
<accession>A0A6P7XEC5</accession>
<evidence type="ECO:0000259" key="6">
    <source>
        <dbReference type="PROSITE" id="PS51720"/>
    </source>
</evidence>
<feature type="coiled-coil region" evidence="4">
    <location>
        <begin position="381"/>
        <end position="462"/>
    </location>
</feature>
<keyword evidence="7" id="KW-1185">Reference proteome</keyword>
<dbReference type="FunFam" id="3.40.50.300:FF:000366">
    <property type="entry name" value="GTPase, IMAP family member 2"/>
    <property type="match status" value="1"/>
</dbReference>
<evidence type="ECO:0000256" key="1">
    <source>
        <dbReference type="ARBA" id="ARBA00008535"/>
    </source>
</evidence>
<keyword evidence="5" id="KW-0812">Transmembrane</keyword>